<dbReference type="GeneID" id="91097355"/>
<reference evidence="2 3" key="1">
    <citation type="submission" date="2024-01" db="EMBL/GenBank/DDBJ databases">
        <title>Comparative genomics of Cryptococcus and Kwoniella reveals pathogenesis evolution and contrasting modes of karyotype evolution via chromosome fusion or intercentromeric recombination.</title>
        <authorList>
            <person name="Coelho M.A."/>
            <person name="David-Palma M."/>
            <person name="Shea T."/>
            <person name="Bowers K."/>
            <person name="McGinley-Smith S."/>
            <person name="Mohammad A.W."/>
            <person name="Gnirke A."/>
            <person name="Yurkov A.M."/>
            <person name="Nowrousian M."/>
            <person name="Sun S."/>
            <person name="Cuomo C.A."/>
            <person name="Heitman J."/>
        </authorList>
    </citation>
    <scope>NUCLEOTIDE SEQUENCE [LARGE SCALE GENOMIC DNA]</scope>
    <source>
        <strain evidence="2 3">CBS 6074</strain>
    </source>
</reference>
<evidence type="ECO:0000313" key="2">
    <source>
        <dbReference type="EMBL" id="WWC91739.1"/>
    </source>
</evidence>
<feature type="compositionally biased region" description="Polar residues" evidence="1">
    <location>
        <begin position="214"/>
        <end position="231"/>
    </location>
</feature>
<feature type="compositionally biased region" description="Pro residues" evidence="1">
    <location>
        <begin position="249"/>
        <end position="258"/>
    </location>
</feature>
<name>A0AAX4K2Z0_9TREE</name>
<feature type="compositionally biased region" description="Low complexity" evidence="1">
    <location>
        <begin position="259"/>
        <end position="271"/>
    </location>
</feature>
<protein>
    <recommendedName>
        <fullName evidence="4">Stc1 domain-containing protein</fullName>
    </recommendedName>
</protein>
<dbReference type="Proteomes" id="UP001355207">
    <property type="component" value="Chromosome 9"/>
</dbReference>
<dbReference type="EMBL" id="CP144106">
    <property type="protein sequence ID" value="WWC91739.1"/>
    <property type="molecule type" value="Genomic_DNA"/>
</dbReference>
<keyword evidence="3" id="KW-1185">Reference proteome</keyword>
<dbReference type="RefSeq" id="XP_066078501.1">
    <property type="nucleotide sequence ID" value="XM_066222404.1"/>
</dbReference>
<dbReference type="AlphaFoldDB" id="A0AAX4K2Z0"/>
<feature type="region of interest" description="Disordered" evidence="1">
    <location>
        <begin position="177"/>
        <end position="304"/>
    </location>
</feature>
<proteinExistence type="predicted"/>
<sequence>MASSSGELPDQSTLTHLLNLPPLLQPISPSLAALHLARVRLSLSIPTSASKKYNSRSNISNVNLNEWCHLCGGFRSYTNKSQGELSTSTSTSILNDDKARKPIKKSRIVQKKNSICDLCGEKYERPKPVKDWAFIRDYPPARKSRRSNLKLQEESISQHITNQQKPDNTVIEGQASTTTVTQKDIGELDDAETSKPDPSTASVEVPSLAMEIDQTPSTIPAMTPQAQQQPKLLSRPPLSHIPKSSPNLPTYPQPPPVVPKSNISNSSAGNSSKKKKKSGLAKLLAENKERELASKGNGGMWGLG</sequence>
<evidence type="ECO:0008006" key="4">
    <source>
        <dbReference type="Google" id="ProtNLM"/>
    </source>
</evidence>
<organism evidence="2 3">
    <name type="scientific">Kwoniella dendrophila CBS 6074</name>
    <dbReference type="NCBI Taxonomy" id="1295534"/>
    <lineage>
        <taxon>Eukaryota</taxon>
        <taxon>Fungi</taxon>
        <taxon>Dikarya</taxon>
        <taxon>Basidiomycota</taxon>
        <taxon>Agaricomycotina</taxon>
        <taxon>Tremellomycetes</taxon>
        <taxon>Tremellales</taxon>
        <taxon>Cryptococcaceae</taxon>
        <taxon>Kwoniella</taxon>
    </lineage>
</organism>
<evidence type="ECO:0000313" key="3">
    <source>
        <dbReference type="Proteomes" id="UP001355207"/>
    </source>
</evidence>
<evidence type="ECO:0000256" key="1">
    <source>
        <dbReference type="SAM" id="MobiDB-lite"/>
    </source>
</evidence>
<gene>
    <name evidence="2" type="ORF">L201_006686</name>
</gene>
<accession>A0AAX4K2Z0</accession>